<organism evidence="5 6">
    <name type="scientific">Salmonella enterica subsp. enterica serovar Bareilly</name>
    <dbReference type="NCBI Taxonomy" id="58096"/>
    <lineage>
        <taxon>Bacteria</taxon>
        <taxon>Pseudomonadati</taxon>
        <taxon>Pseudomonadota</taxon>
        <taxon>Gammaproteobacteria</taxon>
        <taxon>Enterobacterales</taxon>
        <taxon>Enterobacteriaceae</taxon>
        <taxon>Salmonella</taxon>
    </lineage>
</organism>
<evidence type="ECO:0000313" key="6">
    <source>
        <dbReference type="Proteomes" id="UP000319840"/>
    </source>
</evidence>
<evidence type="ECO:0000256" key="2">
    <source>
        <dbReference type="ARBA" id="ARBA00019012"/>
    </source>
</evidence>
<evidence type="ECO:0000313" key="5">
    <source>
        <dbReference type="EMBL" id="TSE95054.1"/>
    </source>
</evidence>
<dbReference type="GO" id="GO:0016740">
    <property type="term" value="F:transferase activity"/>
    <property type="evidence" value="ECO:0007669"/>
    <property type="project" value="UniProtKB-KW"/>
</dbReference>
<accession>A0A555B840</accession>
<dbReference type="EMBL" id="VLQD01000079">
    <property type="protein sequence ID" value="TSE95054.1"/>
    <property type="molecule type" value="Genomic_DNA"/>
</dbReference>
<dbReference type="InterPro" id="IPR043129">
    <property type="entry name" value="ATPase_NBD"/>
</dbReference>
<gene>
    <name evidence="5" type="primary">tsaB</name>
    <name evidence="5" type="ORF">FG767_23005</name>
</gene>
<feature type="non-terminal residue" evidence="5">
    <location>
        <position position="86"/>
    </location>
</feature>
<dbReference type="Pfam" id="PF00814">
    <property type="entry name" value="TsaD"/>
    <property type="match status" value="1"/>
</dbReference>
<evidence type="ECO:0000259" key="4">
    <source>
        <dbReference type="Pfam" id="PF00814"/>
    </source>
</evidence>
<dbReference type="InterPro" id="IPR022496">
    <property type="entry name" value="T6A_TsaB"/>
</dbReference>
<keyword evidence="5" id="KW-0808">Transferase</keyword>
<comment type="similarity">
    <text evidence="1">Belongs to the KAE1 / TsaD family. TsaB subfamily.</text>
</comment>
<sequence length="86" mass="9141">MQADFNRPVLAVDTGTSYLSLALRADGEIRLFHQEVGIRQSELILPEIRTLFRNAGITAADLGAIVYAKGPGAFTGLRIGIGVAQG</sequence>
<feature type="domain" description="Gcp-like" evidence="4">
    <location>
        <begin position="41"/>
        <end position="86"/>
    </location>
</feature>
<dbReference type="Proteomes" id="UP000319840">
    <property type="component" value="Unassembled WGS sequence"/>
</dbReference>
<proteinExistence type="inferred from homology"/>
<dbReference type="NCBIfam" id="TIGR03725">
    <property type="entry name" value="T6A_YeaZ"/>
    <property type="match status" value="1"/>
</dbReference>
<dbReference type="SUPFAM" id="SSF53067">
    <property type="entry name" value="Actin-like ATPase domain"/>
    <property type="match status" value="1"/>
</dbReference>
<dbReference type="Gene3D" id="3.30.420.40">
    <property type="match status" value="1"/>
</dbReference>
<dbReference type="AlphaFoldDB" id="A0A555B840"/>
<dbReference type="GO" id="GO:0002949">
    <property type="term" value="P:tRNA threonylcarbamoyladenosine modification"/>
    <property type="evidence" value="ECO:0007669"/>
    <property type="project" value="InterPro"/>
</dbReference>
<dbReference type="InterPro" id="IPR000905">
    <property type="entry name" value="Gcp-like_dom"/>
</dbReference>
<reference evidence="5 6" key="1">
    <citation type="journal article" date="2019" name="Appl. Environ. Microbiol.">
        <title>Clinically Unreported Salmonellosis Outbreak Detected via Comparative Genomic Analysis of Municipal Wastewater Salmonella Isolates.</title>
        <authorList>
            <person name="Diemert S."/>
            <person name="Yan T."/>
        </authorList>
    </citation>
    <scope>NUCLEOTIDE SEQUENCE [LARGE SCALE GENOMIC DNA]</scope>
    <source>
        <strain evidence="5 6">HIY0301</strain>
    </source>
</reference>
<name>A0A555B840_SALET</name>
<evidence type="ECO:0000256" key="1">
    <source>
        <dbReference type="ARBA" id="ARBA00010493"/>
    </source>
</evidence>
<comment type="caution">
    <text evidence="5">The sequence shown here is derived from an EMBL/GenBank/DDBJ whole genome shotgun (WGS) entry which is preliminary data.</text>
</comment>
<evidence type="ECO:0000256" key="3">
    <source>
        <dbReference type="ARBA" id="ARBA00032446"/>
    </source>
</evidence>
<protein>
    <recommendedName>
        <fullName evidence="2">tRNA threonylcarbamoyladenosine biosynthesis protein TsaB</fullName>
    </recommendedName>
    <alternativeName>
        <fullName evidence="3">t(6)A37 threonylcarbamoyladenosine biosynthesis protein TsaB</fullName>
    </alternativeName>
</protein>